<evidence type="ECO:0000256" key="1">
    <source>
        <dbReference type="ARBA" id="ARBA00004141"/>
    </source>
</evidence>
<keyword evidence="10" id="KW-0967">Endosome</keyword>
<reference evidence="20" key="1">
    <citation type="submission" date="2021-03" db="EMBL/GenBank/DDBJ databases">
        <title>Chromosome level genome of the anhydrobiotic midge Polypedilum vanderplanki.</title>
        <authorList>
            <person name="Yoshida Y."/>
            <person name="Kikawada T."/>
            <person name="Gusev O."/>
        </authorList>
    </citation>
    <scope>NUCLEOTIDE SEQUENCE</scope>
    <source>
        <strain evidence="20">NIAS01</strain>
        <tissue evidence="20">Whole body or cell culture</tissue>
    </source>
</reference>
<keyword evidence="21" id="KW-1185">Reference proteome</keyword>
<dbReference type="GO" id="GO:0005794">
    <property type="term" value="C:Golgi apparatus"/>
    <property type="evidence" value="ECO:0007669"/>
    <property type="project" value="UniProtKB-SubCell"/>
</dbReference>
<evidence type="ECO:0000256" key="7">
    <source>
        <dbReference type="ARBA" id="ARBA00004603"/>
    </source>
</evidence>
<keyword evidence="11 19" id="KW-1133">Transmembrane helix</keyword>
<evidence type="ECO:0000256" key="13">
    <source>
        <dbReference type="ARBA" id="ARBA00023034"/>
    </source>
</evidence>
<dbReference type="GO" id="GO:0008021">
    <property type="term" value="C:synaptic vesicle"/>
    <property type="evidence" value="ECO:0007669"/>
    <property type="project" value="UniProtKB-SubCell"/>
</dbReference>
<dbReference type="PANTHER" id="PTHR15664">
    <property type="entry name" value="C20ORF30 PROTEIN"/>
    <property type="match status" value="1"/>
</dbReference>
<evidence type="ECO:0000313" key="20">
    <source>
        <dbReference type="EMBL" id="KAG5684349.1"/>
    </source>
</evidence>
<feature type="region of interest" description="Disordered" evidence="18">
    <location>
        <begin position="1"/>
        <end position="22"/>
    </location>
</feature>
<dbReference type="Proteomes" id="UP001107558">
    <property type="component" value="Chromosome 1"/>
</dbReference>
<comment type="caution">
    <text evidence="20">The sequence shown here is derived from an EMBL/GenBank/DDBJ whole genome shotgun (WGS) entry which is preliminary data.</text>
</comment>
<evidence type="ECO:0000313" key="21">
    <source>
        <dbReference type="Proteomes" id="UP001107558"/>
    </source>
</evidence>
<keyword evidence="15" id="KW-0968">Cytoplasmic vesicle</keyword>
<evidence type="ECO:0000256" key="3">
    <source>
        <dbReference type="ARBA" id="ARBA00004234"/>
    </source>
</evidence>
<evidence type="ECO:0000256" key="12">
    <source>
        <dbReference type="ARBA" id="ARBA00023018"/>
    </source>
</evidence>
<evidence type="ECO:0000256" key="11">
    <source>
        <dbReference type="ARBA" id="ARBA00022989"/>
    </source>
</evidence>
<evidence type="ECO:0000256" key="6">
    <source>
        <dbReference type="ARBA" id="ARBA00004601"/>
    </source>
</evidence>
<comment type="similarity">
    <text evidence="8">Belongs to the TMEM134/TMEM230 family.</text>
</comment>
<evidence type="ECO:0000256" key="10">
    <source>
        <dbReference type="ARBA" id="ARBA00022753"/>
    </source>
</evidence>
<comment type="subcellular location">
    <subcellularLocation>
        <location evidence="5">Cytoplasmic vesicle</location>
        <location evidence="5">Autophagosome</location>
    </subcellularLocation>
    <subcellularLocation>
        <location evidence="3">Cytoplasmic vesicle</location>
        <location evidence="3">Secretory vesicle</location>
        <location evidence="3">Synaptic vesicle</location>
    </subcellularLocation>
    <subcellularLocation>
        <location evidence="4">Early endosome</location>
    </subcellularLocation>
    <subcellularLocation>
        <location evidence="6">Golgi apparatus</location>
        <location evidence="6">trans-Golgi network</location>
    </subcellularLocation>
    <subcellularLocation>
        <location evidence="7">Late endosome</location>
    </subcellularLocation>
    <subcellularLocation>
        <location evidence="1">Membrane</location>
        <topology evidence="1">Multi-pass membrane protein</topology>
    </subcellularLocation>
    <subcellularLocation>
        <location evidence="2">Recycling endosome</location>
    </subcellularLocation>
</comment>
<dbReference type="InterPro" id="IPR008590">
    <property type="entry name" value="TMEM_230/134"/>
</dbReference>
<feature type="transmembrane region" description="Helical" evidence="19">
    <location>
        <begin position="81"/>
        <end position="105"/>
    </location>
</feature>
<name>A0A9J6CQR7_POLVA</name>
<organism evidence="20 21">
    <name type="scientific">Polypedilum vanderplanki</name>
    <name type="common">Sleeping chironomid midge</name>
    <dbReference type="NCBI Taxonomy" id="319348"/>
    <lineage>
        <taxon>Eukaryota</taxon>
        <taxon>Metazoa</taxon>
        <taxon>Ecdysozoa</taxon>
        <taxon>Arthropoda</taxon>
        <taxon>Hexapoda</taxon>
        <taxon>Insecta</taxon>
        <taxon>Pterygota</taxon>
        <taxon>Neoptera</taxon>
        <taxon>Endopterygota</taxon>
        <taxon>Diptera</taxon>
        <taxon>Nematocera</taxon>
        <taxon>Chironomoidea</taxon>
        <taxon>Chironomidae</taxon>
        <taxon>Chironominae</taxon>
        <taxon>Polypedilum</taxon>
        <taxon>Polypedilum</taxon>
    </lineage>
</organism>
<dbReference type="GO" id="GO:0005770">
    <property type="term" value="C:late endosome"/>
    <property type="evidence" value="ECO:0007669"/>
    <property type="project" value="UniProtKB-SubCell"/>
</dbReference>
<evidence type="ECO:0000256" key="17">
    <source>
        <dbReference type="ARBA" id="ARBA00024088"/>
    </source>
</evidence>
<keyword evidence="9 19" id="KW-0812">Transmembrane</keyword>
<dbReference type="GO" id="GO:0005769">
    <property type="term" value="C:early endosome"/>
    <property type="evidence" value="ECO:0007669"/>
    <property type="project" value="UniProtKB-SubCell"/>
</dbReference>
<evidence type="ECO:0000256" key="19">
    <source>
        <dbReference type="SAM" id="Phobius"/>
    </source>
</evidence>
<keyword evidence="14 19" id="KW-0472">Membrane</keyword>
<keyword evidence="12" id="KW-0770">Synapse</keyword>
<dbReference type="GO" id="GO:0016020">
    <property type="term" value="C:membrane"/>
    <property type="evidence" value="ECO:0007669"/>
    <property type="project" value="UniProtKB-SubCell"/>
</dbReference>
<evidence type="ECO:0000256" key="8">
    <source>
        <dbReference type="ARBA" id="ARBA00007743"/>
    </source>
</evidence>
<dbReference type="OrthoDB" id="5597044at2759"/>
<dbReference type="Pfam" id="PF05915">
    <property type="entry name" value="TMEM_230_134"/>
    <property type="match status" value="1"/>
</dbReference>
<evidence type="ECO:0000256" key="2">
    <source>
        <dbReference type="ARBA" id="ARBA00004172"/>
    </source>
</evidence>
<dbReference type="AlphaFoldDB" id="A0A9J6CQR7"/>
<dbReference type="GO" id="GO:0055037">
    <property type="term" value="C:recycling endosome"/>
    <property type="evidence" value="ECO:0007669"/>
    <property type="project" value="UniProtKB-SubCell"/>
</dbReference>
<dbReference type="PANTHER" id="PTHR15664:SF6">
    <property type="entry name" value="TRANSMEMBRANE PROTEIN 230"/>
    <property type="match status" value="1"/>
</dbReference>
<evidence type="ECO:0000256" key="4">
    <source>
        <dbReference type="ARBA" id="ARBA00004412"/>
    </source>
</evidence>
<protein>
    <recommendedName>
        <fullName evidence="17">Transmembrane protein 230</fullName>
    </recommendedName>
</protein>
<comment type="function">
    <text evidence="16">Involved in trafficking and recycling of synaptic vesicles.</text>
</comment>
<dbReference type="GO" id="GO:0005776">
    <property type="term" value="C:autophagosome"/>
    <property type="evidence" value="ECO:0007669"/>
    <property type="project" value="UniProtKB-SubCell"/>
</dbReference>
<evidence type="ECO:0000256" key="18">
    <source>
        <dbReference type="SAM" id="MobiDB-lite"/>
    </source>
</evidence>
<evidence type="ECO:0000256" key="16">
    <source>
        <dbReference type="ARBA" id="ARBA00024003"/>
    </source>
</evidence>
<evidence type="ECO:0000256" key="9">
    <source>
        <dbReference type="ARBA" id="ARBA00022692"/>
    </source>
</evidence>
<feature type="transmembrane region" description="Helical" evidence="19">
    <location>
        <begin position="47"/>
        <end position="69"/>
    </location>
</feature>
<dbReference type="InterPro" id="IPR044234">
    <property type="entry name" value="TMEM230"/>
</dbReference>
<proteinExistence type="inferred from homology"/>
<dbReference type="EMBL" id="JADBJN010000001">
    <property type="protein sequence ID" value="KAG5684349.1"/>
    <property type="molecule type" value="Genomic_DNA"/>
</dbReference>
<gene>
    <name evidence="20" type="ORF">PVAND_013584</name>
</gene>
<evidence type="ECO:0000256" key="14">
    <source>
        <dbReference type="ARBA" id="ARBA00023136"/>
    </source>
</evidence>
<sequence length="120" mass="13968">MRRNGYNSIKDSKEPENDTVDGRCQEDIEEAQFIDTRNNEQKPYTTLCLIFFLFFMGLLTLIISILIIVGHLHEGYNDRMIPLLILGLIMFIPGAYYTRIVYFIARGRQGYNYDMIPSCS</sequence>
<feature type="compositionally biased region" description="Basic and acidic residues" evidence="18">
    <location>
        <begin position="10"/>
        <end position="22"/>
    </location>
</feature>
<accession>A0A9J6CQR7</accession>
<keyword evidence="13" id="KW-0333">Golgi apparatus</keyword>
<evidence type="ECO:0000256" key="15">
    <source>
        <dbReference type="ARBA" id="ARBA00023329"/>
    </source>
</evidence>
<evidence type="ECO:0000256" key="5">
    <source>
        <dbReference type="ARBA" id="ARBA00004419"/>
    </source>
</evidence>